<evidence type="ECO:0000256" key="3">
    <source>
        <dbReference type="SAM" id="Phobius"/>
    </source>
</evidence>
<dbReference type="AlphaFoldDB" id="A0A9E8KIQ0"/>
<comment type="similarity">
    <text evidence="1">Belongs to the membrane fusion protein (MFP) (TC 8.A.1) family.</text>
</comment>
<keyword evidence="3" id="KW-0812">Transmembrane</keyword>
<proteinExistence type="inferred from homology"/>
<keyword evidence="2" id="KW-0175">Coiled coil</keyword>
<dbReference type="Gene3D" id="1.10.287.470">
    <property type="entry name" value="Helix hairpin bin"/>
    <property type="match status" value="1"/>
</dbReference>
<dbReference type="InterPro" id="IPR058792">
    <property type="entry name" value="Beta-barrel_RND_2"/>
</dbReference>
<dbReference type="Gene3D" id="2.40.420.20">
    <property type="match status" value="1"/>
</dbReference>
<dbReference type="Gene3D" id="2.40.30.170">
    <property type="match status" value="1"/>
</dbReference>
<dbReference type="PANTHER" id="PTHR30469:SF15">
    <property type="entry name" value="HLYD FAMILY OF SECRETION PROTEINS"/>
    <property type="match status" value="1"/>
</dbReference>
<dbReference type="GO" id="GO:1990281">
    <property type="term" value="C:efflux pump complex"/>
    <property type="evidence" value="ECO:0007669"/>
    <property type="project" value="TreeGrafter"/>
</dbReference>
<sequence>MSEPAKKIPEQKAAIRAWLLPIVAMVILLMMVAWMAGLFDEKVQPGLNDPITNGVDRSDVVVVKAQALTIYEPVPASVEAKFATLISSRLLARITDVHARAGDSVKAGQVLVSLEKSDLLAKTEQAKENSRAVEARLTEAKQNLKRIEKLNEQRLVALADLDKARANEAALMAELALAKQQEQEAGTALSYTDIRSPIDGRLVDRFAEPGDTATPGTPLLSLYNPLSLRIETHVREQLALSLEIGQALDVNIPSLNKQVAAVIEEIVPAADTGSRSFLVKARIDYQESLLPGMYARVLIPSRVENTIIIPKNRVVQAGQLDLVWVEQDDHVYRRYIRLGKTFNSDNADEVETVEVLAGLSEGDRLLPPPL</sequence>
<feature type="domain" description="CusB-like beta-barrel" evidence="4">
    <location>
        <begin position="230"/>
        <end position="298"/>
    </location>
</feature>
<dbReference type="InterPro" id="IPR058647">
    <property type="entry name" value="BSH_CzcB-like"/>
</dbReference>
<reference evidence="6" key="1">
    <citation type="submission" date="2022-07" db="EMBL/GenBank/DDBJ databases">
        <title>Alkalimarinus sp. nov., isolated from gut of a Alitta virens.</title>
        <authorList>
            <person name="Yang A.I."/>
            <person name="Shin N.-R."/>
        </authorList>
    </citation>
    <scope>NUCLEOTIDE SEQUENCE</scope>
    <source>
        <strain evidence="6">FA028</strain>
    </source>
</reference>
<evidence type="ECO:0000313" key="7">
    <source>
        <dbReference type="Proteomes" id="UP001164472"/>
    </source>
</evidence>
<dbReference type="NCBIfam" id="TIGR01730">
    <property type="entry name" value="RND_mfp"/>
    <property type="match status" value="1"/>
</dbReference>
<dbReference type="GO" id="GO:0015562">
    <property type="term" value="F:efflux transmembrane transporter activity"/>
    <property type="evidence" value="ECO:0007669"/>
    <property type="project" value="TreeGrafter"/>
</dbReference>
<dbReference type="PANTHER" id="PTHR30469">
    <property type="entry name" value="MULTIDRUG RESISTANCE PROTEIN MDTA"/>
    <property type="match status" value="1"/>
</dbReference>
<evidence type="ECO:0000256" key="2">
    <source>
        <dbReference type="SAM" id="Coils"/>
    </source>
</evidence>
<feature type="transmembrane region" description="Helical" evidence="3">
    <location>
        <begin position="17"/>
        <end position="39"/>
    </location>
</feature>
<dbReference type="RefSeq" id="WP_251811247.1">
    <property type="nucleotide sequence ID" value="NZ_CP101527.1"/>
</dbReference>
<evidence type="ECO:0000259" key="4">
    <source>
        <dbReference type="Pfam" id="PF25954"/>
    </source>
</evidence>
<organism evidence="6 7">
    <name type="scientific">Alkalimarinus sediminis</name>
    <dbReference type="NCBI Taxonomy" id="1632866"/>
    <lineage>
        <taxon>Bacteria</taxon>
        <taxon>Pseudomonadati</taxon>
        <taxon>Pseudomonadota</taxon>
        <taxon>Gammaproteobacteria</taxon>
        <taxon>Alteromonadales</taxon>
        <taxon>Alteromonadaceae</taxon>
        <taxon>Alkalimarinus</taxon>
    </lineage>
</organism>
<dbReference type="Gene3D" id="2.40.50.100">
    <property type="match status" value="1"/>
</dbReference>
<keyword evidence="3" id="KW-1133">Transmembrane helix</keyword>
<gene>
    <name evidence="6" type="ORF">NNL22_14140</name>
</gene>
<dbReference type="EMBL" id="CP101527">
    <property type="protein sequence ID" value="UZW74151.1"/>
    <property type="molecule type" value="Genomic_DNA"/>
</dbReference>
<keyword evidence="3" id="KW-0472">Membrane</keyword>
<protein>
    <submittedName>
        <fullName evidence="6">Efflux RND transporter periplasmic adaptor subunit</fullName>
    </submittedName>
</protein>
<evidence type="ECO:0000256" key="1">
    <source>
        <dbReference type="ARBA" id="ARBA00009477"/>
    </source>
</evidence>
<evidence type="ECO:0000259" key="5">
    <source>
        <dbReference type="Pfam" id="PF25973"/>
    </source>
</evidence>
<dbReference type="InterPro" id="IPR006143">
    <property type="entry name" value="RND_pump_MFP"/>
</dbReference>
<keyword evidence="7" id="KW-1185">Reference proteome</keyword>
<accession>A0A9E8KIQ0</accession>
<dbReference type="SUPFAM" id="SSF111369">
    <property type="entry name" value="HlyD-like secretion proteins"/>
    <property type="match status" value="1"/>
</dbReference>
<evidence type="ECO:0000313" key="6">
    <source>
        <dbReference type="EMBL" id="UZW74151.1"/>
    </source>
</evidence>
<feature type="domain" description="CzcB-like barrel-sandwich hybrid" evidence="5">
    <location>
        <begin position="86"/>
        <end position="214"/>
    </location>
</feature>
<dbReference type="KEGG" id="asem:NNL22_14140"/>
<dbReference type="Pfam" id="PF25973">
    <property type="entry name" value="BSH_CzcB"/>
    <property type="match status" value="1"/>
</dbReference>
<feature type="coiled-coil region" evidence="2">
    <location>
        <begin position="123"/>
        <end position="181"/>
    </location>
</feature>
<dbReference type="Pfam" id="PF25954">
    <property type="entry name" value="Beta-barrel_RND_2"/>
    <property type="match status" value="1"/>
</dbReference>
<name>A0A9E8KIQ0_9ALTE</name>
<dbReference type="Proteomes" id="UP001164472">
    <property type="component" value="Chromosome"/>
</dbReference>